<protein>
    <recommendedName>
        <fullName evidence="6">Small ribosomal subunit protein uS17</fullName>
    </recommendedName>
</protein>
<sequence>MPKRVLTGRVTSDKMDKTVTVLVDRRVIHPLYKKFIRRSKKYAAHDELNECKVGDTVRIVECPPISKRKTWTVVARNGSDLGAAAAPASV</sequence>
<dbReference type="Proteomes" id="UP000557688">
    <property type="component" value="Unassembled WGS sequence"/>
</dbReference>
<gene>
    <name evidence="6 8" type="primary">rpsQ</name>
    <name evidence="7" type="ORF">FHR90_001121</name>
    <name evidence="8" type="ORF">HUK83_00370</name>
</gene>
<reference evidence="8 10" key="1">
    <citation type="submission" date="2020-06" db="EMBL/GenBank/DDBJ databases">
        <title>Description of novel acetic acid bacteria.</title>
        <authorList>
            <person name="Sombolestani A."/>
        </authorList>
    </citation>
    <scope>NUCLEOTIDE SEQUENCE [LARGE SCALE GENOMIC DNA]</scope>
    <source>
        <strain evidence="8 10">LMG 26838</strain>
    </source>
</reference>
<dbReference type="Pfam" id="PF00366">
    <property type="entry name" value="Ribosomal_S17"/>
    <property type="match status" value="1"/>
</dbReference>
<organism evidence="7 9">
    <name type="scientific">Endobacter medicaginis</name>
    <dbReference type="NCBI Taxonomy" id="1181271"/>
    <lineage>
        <taxon>Bacteria</taxon>
        <taxon>Pseudomonadati</taxon>
        <taxon>Pseudomonadota</taxon>
        <taxon>Alphaproteobacteria</taxon>
        <taxon>Acetobacterales</taxon>
        <taxon>Acetobacteraceae</taxon>
        <taxon>Endobacter</taxon>
    </lineage>
</organism>
<evidence type="ECO:0000313" key="8">
    <source>
        <dbReference type="EMBL" id="NVN28800.1"/>
    </source>
</evidence>
<accession>A0A839UY55</accession>
<proteinExistence type="inferred from homology"/>
<evidence type="ECO:0000256" key="5">
    <source>
        <dbReference type="ARBA" id="ARBA00023274"/>
    </source>
</evidence>
<evidence type="ECO:0000313" key="9">
    <source>
        <dbReference type="Proteomes" id="UP000557688"/>
    </source>
</evidence>
<dbReference type="PANTHER" id="PTHR10744">
    <property type="entry name" value="40S RIBOSOMAL PROTEIN S11 FAMILY MEMBER"/>
    <property type="match status" value="1"/>
</dbReference>
<comment type="similarity">
    <text evidence="1 6">Belongs to the universal ribosomal protein uS17 family.</text>
</comment>
<dbReference type="GO" id="GO:0003735">
    <property type="term" value="F:structural constituent of ribosome"/>
    <property type="evidence" value="ECO:0007669"/>
    <property type="project" value="UniProtKB-UniRule"/>
</dbReference>
<comment type="function">
    <text evidence="6">One of the primary rRNA binding proteins, it binds specifically to the 5'-end of 16S ribosomal RNA.</text>
</comment>
<keyword evidence="3 6" id="KW-0694">RNA-binding</keyword>
<keyword evidence="9" id="KW-1185">Reference proteome</keyword>
<dbReference type="HAMAP" id="MF_01345_B">
    <property type="entry name" value="Ribosomal_uS17_B"/>
    <property type="match status" value="1"/>
</dbReference>
<dbReference type="PANTHER" id="PTHR10744:SF1">
    <property type="entry name" value="SMALL RIBOSOMAL SUBUNIT PROTEIN US17M"/>
    <property type="match status" value="1"/>
</dbReference>
<evidence type="ECO:0000313" key="10">
    <source>
        <dbReference type="Proteomes" id="UP000565205"/>
    </source>
</evidence>
<dbReference type="Gene3D" id="2.40.50.140">
    <property type="entry name" value="Nucleic acid-binding proteins"/>
    <property type="match status" value="1"/>
</dbReference>
<evidence type="ECO:0000313" key="7">
    <source>
        <dbReference type="EMBL" id="MBB3173303.1"/>
    </source>
</evidence>
<dbReference type="GO" id="GO:0006412">
    <property type="term" value="P:translation"/>
    <property type="evidence" value="ECO:0007669"/>
    <property type="project" value="UniProtKB-UniRule"/>
</dbReference>
<keyword evidence="5 6" id="KW-0687">Ribonucleoprotein</keyword>
<dbReference type="GO" id="GO:0019843">
    <property type="term" value="F:rRNA binding"/>
    <property type="evidence" value="ECO:0007669"/>
    <property type="project" value="UniProtKB-UniRule"/>
</dbReference>
<evidence type="ECO:0000256" key="1">
    <source>
        <dbReference type="ARBA" id="ARBA00010254"/>
    </source>
</evidence>
<dbReference type="NCBIfam" id="NF004123">
    <property type="entry name" value="PRK05610.1"/>
    <property type="match status" value="1"/>
</dbReference>
<reference evidence="7 9" key="2">
    <citation type="submission" date="2020-08" db="EMBL/GenBank/DDBJ databases">
        <title>Genomic Encyclopedia of Type Strains, Phase III (KMG-III): the genomes of soil and plant-associated and newly described type strains.</title>
        <authorList>
            <person name="Whitman W."/>
        </authorList>
    </citation>
    <scope>NUCLEOTIDE SEQUENCE [LARGE SCALE GENOMIC DNA]</scope>
    <source>
        <strain evidence="7 9">CECT 8088</strain>
    </source>
</reference>
<dbReference type="EMBL" id="JACHXV010000003">
    <property type="protein sequence ID" value="MBB3173303.1"/>
    <property type="molecule type" value="Genomic_DNA"/>
</dbReference>
<dbReference type="SUPFAM" id="SSF50249">
    <property type="entry name" value="Nucleic acid-binding proteins"/>
    <property type="match status" value="1"/>
</dbReference>
<evidence type="ECO:0000256" key="3">
    <source>
        <dbReference type="ARBA" id="ARBA00022884"/>
    </source>
</evidence>
<dbReference type="PRINTS" id="PR00973">
    <property type="entry name" value="RIBOSOMALS17"/>
</dbReference>
<evidence type="ECO:0000256" key="6">
    <source>
        <dbReference type="HAMAP-Rule" id="MF_01345"/>
    </source>
</evidence>
<dbReference type="InterPro" id="IPR019984">
    <property type="entry name" value="Ribosomal_uS17_bact/chlr"/>
</dbReference>
<comment type="caution">
    <text evidence="7">The sequence shown here is derived from an EMBL/GenBank/DDBJ whole genome shotgun (WGS) entry which is preliminary data.</text>
</comment>
<keyword evidence="2 6" id="KW-0699">rRNA-binding</keyword>
<dbReference type="NCBIfam" id="TIGR03635">
    <property type="entry name" value="uS17_bact"/>
    <property type="match status" value="1"/>
</dbReference>
<dbReference type="RefSeq" id="WP_176621556.1">
    <property type="nucleotide sequence ID" value="NZ_JABXXQ010000002.1"/>
</dbReference>
<dbReference type="GO" id="GO:0022627">
    <property type="term" value="C:cytosolic small ribosomal subunit"/>
    <property type="evidence" value="ECO:0007669"/>
    <property type="project" value="UniProtKB-UniRule"/>
</dbReference>
<keyword evidence="4 6" id="KW-0689">Ribosomal protein</keyword>
<dbReference type="CDD" id="cd00364">
    <property type="entry name" value="Ribosomal_uS17"/>
    <property type="match status" value="1"/>
</dbReference>
<dbReference type="AlphaFoldDB" id="A0A839UY55"/>
<dbReference type="EMBL" id="JABXXQ010000002">
    <property type="protein sequence ID" value="NVN28800.1"/>
    <property type="molecule type" value="Genomic_DNA"/>
</dbReference>
<name>A0A839UY55_9PROT</name>
<dbReference type="InterPro" id="IPR012340">
    <property type="entry name" value="NA-bd_OB-fold"/>
</dbReference>
<comment type="subunit">
    <text evidence="6">Part of the 30S ribosomal subunit.</text>
</comment>
<dbReference type="Proteomes" id="UP000565205">
    <property type="component" value="Unassembled WGS sequence"/>
</dbReference>
<evidence type="ECO:0000256" key="2">
    <source>
        <dbReference type="ARBA" id="ARBA00022730"/>
    </source>
</evidence>
<evidence type="ECO:0000256" key="4">
    <source>
        <dbReference type="ARBA" id="ARBA00022980"/>
    </source>
</evidence>
<dbReference type="InterPro" id="IPR000266">
    <property type="entry name" value="Ribosomal_uS17"/>
</dbReference>